<gene>
    <name evidence="2" type="ORF">AArcSl_0235</name>
</gene>
<dbReference type="GeneID" id="37876570"/>
<keyword evidence="1" id="KW-1133">Transmembrane helix</keyword>
<accession>A0A343TFL8</accession>
<dbReference type="EMBL" id="CP025066">
    <property type="protein sequence ID" value="AUX07890.1"/>
    <property type="molecule type" value="Genomic_DNA"/>
</dbReference>
<feature type="transmembrane region" description="Helical" evidence="1">
    <location>
        <begin position="52"/>
        <end position="74"/>
    </location>
</feature>
<feature type="transmembrane region" description="Helical" evidence="1">
    <location>
        <begin position="95"/>
        <end position="116"/>
    </location>
</feature>
<sequence length="180" mass="18885">MNLDSTTLRKAIGRNEVRSASKLLLSAVALVFVLYLATLLPGIDRLVPQTPVTFAAVVTAIATVVVVGLLVYTAPKFASVVRLVLDGPKDVVENLASVVHWLVVLVAVIVAHSGLTGISAPVFDGFEWLYDGIFLLLALPVLAVIAARLYAGLDPSADLIADAIVGDGEKDPNTEGDGTR</sequence>
<evidence type="ECO:0000313" key="2">
    <source>
        <dbReference type="EMBL" id="AUX07890.1"/>
    </source>
</evidence>
<protein>
    <submittedName>
        <fullName evidence="2">Uncharacterized protein</fullName>
    </submittedName>
</protein>
<dbReference type="Proteomes" id="UP000263012">
    <property type="component" value="Chromosome"/>
</dbReference>
<dbReference type="KEGG" id="hdf:AArcSl_0235"/>
<dbReference type="AlphaFoldDB" id="A0A343TFL8"/>
<feature type="transmembrane region" description="Helical" evidence="1">
    <location>
        <begin position="128"/>
        <end position="151"/>
    </location>
</feature>
<keyword evidence="1" id="KW-0812">Transmembrane</keyword>
<keyword evidence="3" id="KW-1185">Reference proteome</keyword>
<name>A0A343TFL8_9EURY</name>
<keyword evidence="1" id="KW-0472">Membrane</keyword>
<organism evidence="2 3">
    <name type="scientific">Halalkaliarchaeum desulfuricum</name>
    <dbReference type="NCBI Taxonomy" id="2055893"/>
    <lineage>
        <taxon>Archaea</taxon>
        <taxon>Methanobacteriati</taxon>
        <taxon>Methanobacteriota</taxon>
        <taxon>Stenosarchaea group</taxon>
        <taxon>Halobacteria</taxon>
        <taxon>Halobacteriales</taxon>
        <taxon>Haloferacaceae</taxon>
        <taxon>Halalkaliarchaeum</taxon>
    </lineage>
</organism>
<proteinExistence type="predicted"/>
<feature type="transmembrane region" description="Helical" evidence="1">
    <location>
        <begin position="21"/>
        <end position="40"/>
    </location>
</feature>
<evidence type="ECO:0000313" key="3">
    <source>
        <dbReference type="Proteomes" id="UP000263012"/>
    </source>
</evidence>
<evidence type="ECO:0000256" key="1">
    <source>
        <dbReference type="SAM" id="Phobius"/>
    </source>
</evidence>
<dbReference type="RefSeq" id="WP_119813918.1">
    <property type="nucleotide sequence ID" value="NZ_CP025066.1"/>
</dbReference>
<reference evidence="3" key="1">
    <citation type="submission" date="2017-11" db="EMBL/GenBank/DDBJ databases">
        <title>Phenotypic and genomic properties of facultatively anaerobic sulfur-reducing natronoarchaea from hypersaline soda lakes.</title>
        <authorList>
            <person name="Sorokin D.Y."/>
            <person name="Kublanov I.V."/>
            <person name="Roman P."/>
            <person name="Sinninghe Damste J.S."/>
            <person name="Golyshin P.N."/>
            <person name="Rojo D."/>
            <person name="Ciordia S."/>
            <person name="Mena M.D.C."/>
            <person name="Ferrer M."/>
            <person name="Messina E."/>
            <person name="Smedile F."/>
            <person name="La Spada G."/>
            <person name="La Cono V."/>
            <person name="Yakimov M.M."/>
        </authorList>
    </citation>
    <scope>NUCLEOTIDE SEQUENCE [LARGE SCALE GENOMIC DNA]</scope>
    <source>
        <strain evidence="3">AArc-Sl</strain>
    </source>
</reference>